<accession>A0A557STW3</accession>
<evidence type="ECO:0000259" key="4">
    <source>
        <dbReference type="PROSITE" id="PS50106"/>
    </source>
</evidence>
<dbReference type="Gene3D" id="2.40.10.120">
    <property type="match status" value="1"/>
</dbReference>
<evidence type="ECO:0000256" key="2">
    <source>
        <dbReference type="ARBA" id="ARBA00022801"/>
    </source>
</evidence>
<dbReference type="AlphaFoldDB" id="A0A557STW3"/>
<keyword evidence="6" id="KW-1185">Reference proteome</keyword>
<keyword evidence="3" id="KW-0472">Membrane</keyword>
<dbReference type="PROSITE" id="PS50106">
    <property type="entry name" value="PDZ"/>
    <property type="match status" value="1"/>
</dbReference>
<dbReference type="GO" id="GO:0006508">
    <property type="term" value="P:proteolysis"/>
    <property type="evidence" value="ECO:0007669"/>
    <property type="project" value="UniProtKB-KW"/>
</dbReference>
<protein>
    <submittedName>
        <fullName evidence="5">Putative 2-alkenal reductase (Modular protein)</fullName>
    </submittedName>
</protein>
<evidence type="ECO:0000313" key="6">
    <source>
        <dbReference type="Proteomes" id="UP000315289"/>
    </source>
</evidence>
<dbReference type="InterPro" id="IPR036034">
    <property type="entry name" value="PDZ_sf"/>
</dbReference>
<feature type="domain" description="PDZ" evidence="4">
    <location>
        <begin position="304"/>
        <end position="369"/>
    </location>
</feature>
<dbReference type="InterPro" id="IPR009003">
    <property type="entry name" value="Peptidase_S1_PA"/>
</dbReference>
<dbReference type="PANTHER" id="PTHR43343:SF3">
    <property type="entry name" value="PROTEASE DO-LIKE 8, CHLOROPLASTIC"/>
    <property type="match status" value="1"/>
</dbReference>
<gene>
    <name evidence="5" type="ORF">NARC_100108</name>
</gene>
<feature type="transmembrane region" description="Helical" evidence="3">
    <location>
        <begin position="12"/>
        <end position="31"/>
    </location>
</feature>
<proteinExistence type="predicted"/>
<dbReference type="Pfam" id="PF13365">
    <property type="entry name" value="Trypsin_2"/>
    <property type="match status" value="1"/>
</dbReference>
<evidence type="ECO:0000256" key="3">
    <source>
        <dbReference type="SAM" id="Phobius"/>
    </source>
</evidence>
<dbReference type="InterPro" id="IPR001478">
    <property type="entry name" value="PDZ"/>
</dbReference>
<keyword evidence="1" id="KW-0645">Protease</keyword>
<dbReference type="GO" id="GO:0004252">
    <property type="term" value="F:serine-type endopeptidase activity"/>
    <property type="evidence" value="ECO:0007669"/>
    <property type="project" value="InterPro"/>
</dbReference>
<dbReference type="SUPFAM" id="SSF50494">
    <property type="entry name" value="Trypsin-like serine proteases"/>
    <property type="match status" value="1"/>
</dbReference>
<keyword evidence="3" id="KW-1133">Transmembrane helix</keyword>
<name>A0A557STW3_9ARCH</name>
<dbReference type="Proteomes" id="UP000315289">
    <property type="component" value="Unassembled WGS sequence"/>
</dbReference>
<reference evidence="5 6" key="1">
    <citation type="journal article" date="2019" name="Front. Microbiol.">
        <title>Ammonia Oxidation by the Arctic Terrestrial Thaumarchaeote Candidatus Nitrosocosmicus arcticus Is Stimulated by Increasing Temperatures.</title>
        <authorList>
            <person name="Alves R.J.E."/>
            <person name="Kerou M."/>
            <person name="Zappe A."/>
            <person name="Bittner R."/>
            <person name="Abby S.S."/>
            <person name="Schmidt H.A."/>
            <person name="Pfeifer K."/>
            <person name="Schleper C."/>
        </authorList>
    </citation>
    <scope>NUCLEOTIDE SEQUENCE [LARGE SCALE GENOMIC DNA]</scope>
    <source>
        <strain evidence="5 6">Kfb</strain>
    </source>
</reference>
<dbReference type="SMART" id="SM00228">
    <property type="entry name" value="PDZ"/>
    <property type="match status" value="2"/>
</dbReference>
<keyword evidence="2" id="KW-0378">Hydrolase</keyword>
<sequence>MLFDTMTNEKRKFLLFSTIFVVALSLGFYLIPNTINMMVTGNHIFVSAFAQQALPNIPKNDNIFTNTNNNTLSSDNSPGKPSEEGLIKLYDKVDQSVVQVTQNSNSNIPGMSRLGSGFVYDKEGHIVTNYHVVAGNYINKEFDITFTDGSAYKAVIVGVDPYAEIAVLKIPLENNTQVREKLIPLQIGNFSEVSVGQRVIAIGNPFGLSASITEGIVSGLGRTLPALPSEIGPIPLVEDTPAFSIPNIIQTDAAINPGNSGGPLLNMRGEVIGINTAIFSATGVYSGVGFAIPSYLIQKVVPPLITTGEYQHAYLGVSGRDIDADIAEIMNLNNTTGFLVIQVTSGSPAEKAGIRGGDVLTEINGREVELGGDVIIGIDDKPIRKIDELLSYLDREKKVGEIVTLSIIRNGQIQEIDLTLAARPSSTVLDSEIIQDTQTEEGPTLGITGINVAPEIALQMNIPSNITNGGKGFLVIDVLRNGSAESAGIRGGYISSNIGGNQEVELGGDVIIGIDNTTIGSVDDIRKALSTKQIGDSVQLTIYRDNSTLNVPVTLKKGPHPDLIENTIPIPPPPTFPSPNIPGDPSPFQPFNPFNDLSDGIYNQCVDIMGKDTCDRLFGR</sequence>
<dbReference type="InterPro" id="IPR001940">
    <property type="entry name" value="Peptidase_S1C"/>
</dbReference>
<dbReference type="PANTHER" id="PTHR43343">
    <property type="entry name" value="PEPTIDASE S12"/>
    <property type="match status" value="1"/>
</dbReference>
<dbReference type="OrthoDB" id="350578at2157"/>
<dbReference type="Pfam" id="PF13180">
    <property type="entry name" value="PDZ_2"/>
    <property type="match status" value="2"/>
</dbReference>
<organism evidence="5 6">
    <name type="scientific">Candidatus Nitrosocosmicus arcticus</name>
    <dbReference type="NCBI Taxonomy" id="2035267"/>
    <lineage>
        <taxon>Archaea</taxon>
        <taxon>Nitrososphaerota</taxon>
        <taxon>Nitrososphaeria</taxon>
        <taxon>Nitrososphaerales</taxon>
        <taxon>Nitrososphaeraceae</taxon>
        <taxon>Candidatus Nitrosocosmicus</taxon>
    </lineage>
</organism>
<dbReference type="CDD" id="cd06779">
    <property type="entry name" value="cpPDZ_Deg_HtrA-like"/>
    <property type="match status" value="1"/>
</dbReference>
<dbReference type="Pfam" id="PF17820">
    <property type="entry name" value="PDZ_6"/>
    <property type="match status" value="1"/>
</dbReference>
<keyword evidence="3" id="KW-0812">Transmembrane</keyword>
<dbReference type="Gene3D" id="2.30.42.10">
    <property type="match status" value="3"/>
</dbReference>
<evidence type="ECO:0000313" key="5">
    <source>
        <dbReference type="EMBL" id="TVP40046.1"/>
    </source>
</evidence>
<evidence type="ECO:0000256" key="1">
    <source>
        <dbReference type="ARBA" id="ARBA00022670"/>
    </source>
</evidence>
<dbReference type="SUPFAM" id="SSF50156">
    <property type="entry name" value="PDZ domain-like"/>
    <property type="match status" value="3"/>
</dbReference>
<dbReference type="EMBL" id="VOAH01000010">
    <property type="protein sequence ID" value="TVP40046.1"/>
    <property type="molecule type" value="Genomic_DNA"/>
</dbReference>
<comment type="caution">
    <text evidence="5">The sequence shown here is derived from an EMBL/GenBank/DDBJ whole genome shotgun (WGS) entry which is preliminary data.</text>
</comment>
<dbReference type="InterPro" id="IPR041489">
    <property type="entry name" value="PDZ_6"/>
</dbReference>
<dbReference type="InterPro" id="IPR051201">
    <property type="entry name" value="Chloro_Bact_Ser_Proteases"/>
</dbReference>
<dbReference type="PRINTS" id="PR00834">
    <property type="entry name" value="PROTEASES2C"/>
</dbReference>